<gene>
    <name evidence="2" type="ORF">M404DRAFT_58341</name>
</gene>
<feature type="transmembrane region" description="Helical" evidence="1">
    <location>
        <begin position="31"/>
        <end position="53"/>
    </location>
</feature>
<keyword evidence="1" id="KW-0812">Transmembrane</keyword>
<evidence type="ECO:0000313" key="2">
    <source>
        <dbReference type="EMBL" id="KIO00556.1"/>
    </source>
</evidence>
<dbReference type="HOGENOM" id="CLU_2764857_0_0_1"/>
<dbReference type="OrthoDB" id="3058682at2759"/>
<accession>A0A0C3NZ36</accession>
<dbReference type="InParanoid" id="A0A0C3NZ36"/>
<dbReference type="Gene3D" id="1.20.1110.10">
    <property type="entry name" value="Calcium-transporting ATPase, transmembrane domain"/>
    <property type="match status" value="1"/>
</dbReference>
<reference evidence="2 3" key="1">
    <citation type="submission" date="2014-04" db="EMBL/GenBank/DDBJ databases">
        <authorList>
            <consortium name="DOE Joint Genome Institute"/>
            <person name="Kuo A."/>
            <person name="Kohler A."/>
            <person name="Costa M.D."/>
            <person name="Nagy L.G."/>
            <person name="Floudas D."/>
            <person name="Copeland A."/>
            <person name="Barry K.W."/>
            <person name="Cichocki N."/>
            <person name="Veneault-Fourrey C."/>
            <person name="LaButti K."/>
            <person name="Lindquist E.A."/>
            <person name="Lipzen A."/>
            <person name="Lundell T."/>
            <person name="Morin E."/>
            <person name="Murat C."/>
            <person name="Sun H."/>
            <person name="Tunlid A."/>
            <person name="Henrissat B."/>
            <person name="Grigoriev I.V."/>
            <person name="Hibbett D.S."/>
            <person name="Martin F."/>
            <person name="Nordberg H.P."/>
            <person name="Cantor M.N."/>
            <person name="Hua S.X."/>
        </authorList>
    </citation>
    <scope>NUCLEOTIDE SEQUENCE [LARGE SCALE GENOMIC DNA]</scope>
    <source>
        <strain evidence="2 3">Marx 270</strain>
    </source>
</reference>
<sequence>ATDIVLMEPSLTTIIHTICGSHIILECMCSCSIYACAITIHIVICSTFLVLAFHYNFPPLMVLIIALLND</sequence>
<dbReference type="AlphaFoldDB" id="A0A0C3NZ36"/>
<keyword evidence="1" id="KW-0472">Membrane</keyword>
<dbReference type="Proteomes" id="UP000054217">
    <property type="component" value="Unassembled WGS sequence"/>
</dbReference>
<feature type="non-terminal residue" evidence="2">
    <location>
        <position position="1"/>
    </location>
</feature>
<dbReference type="PANTHER" id="PTHR42861">
    <property type="entry name" value="CALCIUM-TRANSPORTING ATPASE"/>
    <property type="match status" value="1"/>
</dbReference>
<dbReference type="STRING" id="870435.A0A0C3NZ36"/>
<protein>
    <submittedName>
        <fullName evidence="2">Uncharacterized protein</fullName>
    </submittedName>
</protein>
<dbReference type="EMBL" id="KN831995">
    <property type="protein sequence ID" value="KIO00556.1"/>
    <property type="molecule type" value="Genomic_DNA"/>
</dbReference>
<feature type="non-terminal residue" evidence="2">
    <location>
        <position position="70"/>
    </location>
</feature>
<organism evidence="2 3">
    <name type="scientific">Pisolithus tinctorius Marx 270</name>
    <dbReference type="NCBI Taxonomy" id="870435"/>
    <lineage>
        <taxon>Eukaryota</taxon>
        <taxon>Fungi</taxon>
        <taxon>Dikarya</taxon>
        <taxon>Basidiomycota</taxon>
        <taxon>Agaricomycotina</taxon>
        <taxon>Agaricomycetes</taxon>
        <taxon>Agaricomycetidae</taxon>
        <taxon>Boletales</taxon>
        <taxon>Sclerodermatineae</taxon>
        <taxon>Pisolithaceae</taxon>
        <taxon>Pisolithus</taxon>
    </lineage>
</organism>
<keyword evidence="1" id="KW-1133">Transmembrane helix</keyword>
<keyword evidence="3" id="KW-1185">Reference proteome</keyword>
<evidence type="ECO:0000313" key="3">
    <source>
        <dbReference type="Proteomes" id="UP000054217"/>
    </source>
</evidence>
<reference evidence="3" key="2">
    <citation type="submission" date="2015-01" db="EMBL/GenBank/DDBJ databases">
        <title>Evolutionary Origins and Diversification of the Mycorrhizal Mutualists.</title>
        <authorList>
            <consortium name="DOE Joint Genome Institute"/>
            <consortium name="Mycorrhizal Genomics Consortium"/>
            <person name="Kohler A."/>
            <person name="Kuo A."/>
            <person name="Nagy L.G."/>
            <person name="Floudas D."/>
            <person name="Copeland A."/>
            <person name="Barry K.W."/>
            <person name="Cichocki N."/>
            <person name="Veneault-Fourrey C."/>
            <person name="LaButti K."/>
            <person name="Lindquist E.A."/>
            <person name="Lipzen A."/>
            <person name="Lundell T."/>
            <person name="Morin E."/>
            <person name="Murat C."/>
            <person name="Riley R."/>
            <person name="Ohm R."/>
            <person name="Sun H."/>
            <person name="Tunlid A."/>
            <person name="Henrissat B."/>
            <person name="Grigoriev I.V."/>
            <person name="Hibbett D.S."/>
            <person name="Martin F."/>
        </authorList>
    </citation>
    <scope>NUCLEOTIDE SEQUENCE [LARGE SCALE GENOMIC DNA]</scope>
    <source>
        <strain evidence="3">Marx 270</strain>
    </source>
</reference>
<evidence type="ECO:0000256" key="1">
    <source>
        <dbReference type="SAM" id="Phobius"/>
    </source>
</evidence>
<name>A0A0C3NZ36_PISTI</name>
<proteinExistence type="predicted"/>